<feature type="compositionally biased region" description="Low complexity" evidence="1">
    <location>
        <begin position="121"/>
        <end position="134"/>
    </location>
</feature>
<comment type="caution">
    <text evidence="2">The sequence shown here is derived from an EMBL/GenBank/DDBJ whole genome shotgun (WGS) entry which is preliminary data.</text>
</comment>
<reference evidence="2" key="1">
    <citation type="submission" date="2023-04" db="EMBL/GenBank/DDBJ databases">
        <title>Black Yeasts Isolated from many extreme environments.</title>
        <authorList>
            <person name="Coleine C."/>
            <person name="Stajich J.E."/>
            <person name="Selbmann L."/>
        </authorList>
    </citation>
    <scope>NUCLEOTIDE SEQUENCE</scope>
    <source>
        <strain evidence="2">CCFEE 5312</strain>
    </source>
</reference>
<evidence type="ECO:0000313" key="3">
    <source>
        <dbReference type="Proteomes" id="UP001271007"/>
    </source>
</evidence>
<dbReference type="AlphaFoldDB" id="A0AAJ0LWK6"/>
<evidence type="ECO:0000256" key="1">
    <source>
        <dbReference type="SAM" id="MobiDB-lite"/>
    </source>
</evidence>
<name>A0AAJ0LWK6_9PEZI</name>
<sequence>MDSSVNQSAFFQNKNERALAAFEHNNTHFADNLCQELTDDFVCPRLIQVHALQLQSFCTRNYWHARAFLLRRFAVLAEVTELYPDMEATDEPITTLSDNTRVMLDDLDDKWQQMWQGRGKPAPTEAPSTTTANEGDGDELELGVGGLAINAGEK</sequence>
<gene>
    <name evidence="2" type="ORF">LTR09_001116</name>
</gene>
<keyword evidence="3" id="KW-1185">Reference proteome</keyword>
<feature type="region of interest" description="Disordered" evidence="1">
    <location>
        <begin position="116"/>
        <end position="154"/>
    </location>
</feature>
<accession>A0AAJ0LWK6</accession>
<protein>
    <submittedName>
        <fullName evidence="2">Uncharacterized protein</fullName>
    </submittedName>
</protein>
<dbReference type="Proteomes" id="UP001271007">
    <property type="component" value="Unassembled WGS sequence"/>
</dbReference>
<organism evidence="2 3">
    <name type="scientific">Extremus antarcticus</name>
    <dbReference type="NCBI Taxonomy" id="702011"/>
    <lineage>
        <taxon>Eukaryota</taxon>
        <taxon>Fungi</taxon>
        <taxon>Dikarya</taxon>
        <taxon>Ascomycota</taxon>
        <taxon>Pezizomycotina</taxon>
        <taxon>Dothideomycetes</taxon>
        <taxon>Dothideomycetidae</taxon>
        <taxon>Mycosphaerellales</taxon>
        <taxon>Extremaceae</taxon>
        <taxon>Extremus</taxon>
    </lineage>
</organism>
<proteinExistence type="predicted"/>
<evidence type="ECO:0000313" key="2">
    <source>
        <dbReference type="EMBL" id="KAK3058039.1"/>
    </source>
</evidence>
<dbReference type="EMBL" id="JAWDJX010000002">
    <property type="protein sequence ID" value="KAK3058039.1"/>
    <property type="molecule type" value="Genomic_DNA"/>
</dbReference>